<protein>
    <recommendedName>
        <fullName evidence="3">MATE family efflux transporter</fullName>
    </recommendedName>
</protein>
<dbReference type="AlphaFoldDB" id="A0A9D1LXF0"/>
<evidence type="ECO:0000313" key="2">
    <source>
        <dbReference type="Proteomes" id="UP000824118"/>
    </source>
</evidence>
<gene>
    <name evidence="1" type="ORF">IAD22_01840</name>
</gene>
<dbReference type="GO" id="GO:0042910">
    <property type="term" value="F:xenobiotic transmembrane transporter activity"/>
    <property type="evidence" value="ECO:0007669"/>
    <property type="project" value="InterPro"/>
</dbReference>
<organism evidence="1 2">
    <name type="scientific">Candidatus Limousia pullorum</name>
    <dbReference type="NCBI Taxonomy" id="2840860"/>
    <lineage>
        <taxon>Bacteria</taxon>
        <taxon>Bacillati</taxon>
        <taxon>Bacillota</taxon>
        <taxon>Clostridia</taxon>
        <taxon>Eubacteriales</taxon>
        <taxon>Oscillospiraceae</taxon>
        <taxon>Oscillospiraceae incertae sedis</taxon>
        <taxon>Candidatus Limousia</taxon>
    </lineage>
</organism>
<dbReference type="Pfam" id="PF01554">
    <property type="entry name" value="MatE"/>
    <property type="match status" value="1"/>
</dbReference>
<dbReference type="GO" id="GO:0015297">
    <property type="term" value="F:antiporter activity"/>
    <property type="evidence" value="ECO:0007669"/>
    <property type="project" value="InterPro"/>
</dbReference>
<evidence type="ECO:0008006" key="3">
    <source>
        <dbReference type="Google" id="ProtNLM"/>
    </source>
</evidence>
<dbReference type="GO" id="GO:0016020">
    <property type="term" value="C:membrane"/>
    <property type="evidence" value="ECO:0007669"/>
    <property type="project" value="InterPro"/>
</dbReference>
<dbReference type="EMBL" id="DVNG01000026">
    <property type="protein sequence ID" value="HIU49741.1"/>
    <property type="molecule type" value="Genomic_DNA"/>
</dbReference>
<reference evidence="1" key="1">
    <citation type="submission" date="2020-10" db="EMBL/GenBank/DDBJ databases">
        <authorList>
            <person name="Gilroy R."/>
        </authorList>
    </citation>
    <scope>NUCLEOTIDE SEQUENCE</scope>
    <source>
        <strain evidence="1">ChiGjej1B1-1684</strain>
    </source>
</reference>
<proteinExistence type="predicted"/>
<sequence length="82" mass="8965">MEGLLFICQNKQRDVKPLNTAKNDLTQGSLVKRVVFFSIPFLLANIIQALYGAADLFFIGQYCPAESVAAVSTATQVTQIIT</sequence>
<comment type="caution">
    <text evidence="1">The sequence shown here is derived from an EMBL/GenBank/DDBJ whole genome shotgun (WGS) entry which is preliminary data.</text>
</comment>
<accession>A0A9D1LXF0</accession>
<evidence type="ECO:0000313" key="1">
    <source>
        <dbReference type="EMBL" id="HIU49741.1"/>
    </source>
</evidence>
<name>A0A9D1LXF0_9FIRM</name>
<dbReference type="Proteomes" id="UP000824118">
    <property type="component" value="Unassembled WGS sequence"/>
</dbReference>
<reference evidence="1" key="2">
    <citation type="journal article" date="2021" name="PeerJ">
        <title>Extensive microbial diversity within the chicken gut microbiome revealed by metagenomics and culture.</title>
        <authorList>
            <person name="Gilroy R."/>
            <person name="Ravi A."/>
            <person name="Getino M."/>
            <person name="Pursley I."/>
            <person name="Horton D.L."/>
            <person name="Alikhan N.F."/>
            <person name="Baker D."/>
            <person name="Gharbi K."/>
            <person name="Hall N."/>
            <person name="Watson M."/>
            <person name="Adriaenssens E.M."/>
            <person name="Foster-Nyarko E."/>
            <person name="Jarju S."/>
            <person name="Secka A."/>
            <person name="Antonio M."/>
            <person name="Oren A."/>
            <person name="Chaudhuri R.R."/>
            <person name="La Ragione R."/>
            <person name="Hildebrand F."/>
            <person name="Pallen M.J."/>
        </authorList>
    </citation>
    <scope>NUCLEOTIDE SEQUENCE</scope>
    <source>
        <strain evidence="1">ChiGjej1B1-1684</strain>
    </source>
</reference>
<dbReference type="InterPro" id="IPR002528">
    <property type="entry name" value="MATE_fam"/>
</dbReference>
<feature type="non-terminal residue" evidence="1">
    <location>
        <position position="82"/>
    </location>
</feature>